<evidence type="ECO:0000313" key="7">
    <source>
        <dbReference type="Proteomes" id="UP001162164"/>
    </source>
</evidence>
<dbReference type="SUPFAM" id="SSF50494">
    <property type="entry name" value="Trypsin-like serine proteases"/>
    <property type="match status" value="1"/>
</dbReference>
<protein>
    <recommendedName>
        <fullName evidence="5">Peptidase S1 domain-containing protein</fullName>
    </recommendedName>
</protein>
<dbReference type="InterPro" id="IPR043504">
    <property type="entry name" value="Peptidase_S1_PA_chymotrypsin"/>
</dbReference>
<evidence type="ECO:0000313" key="6">
    <source>
        <dbReference type="EMBL" id="KAJ8948771.1"/>
    </source>
</evidence>
<accession>A0ABQ9IQ43</accession>
<proteinExistence type="predicted"/>
<dbReference type="InterPro" id="IPR050430">
    <property type="entry name" value="Peptidase_S1"/>
</dbReference>
<dbReference type="InterPro" id="IPR009003">
    <property type="entry name" value="Peptidase_S1_PA"/>
</dbReference>
<reference evidence="6" key="1">
    <citation type="journal article" date="2023" name="Insect Mol. Biol.">
        <title>Genome sequencing provides insights into the evolution of gene families encoding plant cell wall-degrading enzymes in longhorned beetles.</title>
        <authorList>
            <person name="Shin N.R."/>
            <person name="Okamura Y."/>
            <person name="Kirsch R."/>
            <person name="Pauchet Y."/>
        </authorList>
    </citation>
    <scope>NUCLEOTIDE SEQUENCE</scope>
    <source>
        <strain evidence="6">MMC_N1</strain>
    </source>
</reference>
<sequence length="226" mass="25306">MVCASHLTLGLRHTQRGAGIHYPVTAPRPWGKLLLGPSIVCPEQTQRAESTFATIILKPDSLESSKNILTESRTIIKHPKWRPELFLNDIALIEIPSCCSPYNNLYRIYLPIESTTKNGILYGWNKSTNETDYPFSLEKNHVHIIENEECSTSFGSLIRKTNICTNASYSENGCHGFSGGPLVVNGKIVGIVSFGTNICHIGYPTVHTRVSKYRKWIQKNSDVVFK</sequence>
<organism evidence="6 7">
    <name type="scientific">Molorchus minor</name>
    <dbReference type="NCBI Taxonomy" id="1323400"/>
    <lineage>
        <taxon>Eukaryota</taxon>
        <taxon>Metazoa</taxon>
        <taxon>Ecdysozoa</taxon>
        <taxon>Arthropoda</taxon>
        <taxon>Hexapoda</taxon>
        <taxon>Insecta</taxon>
        <taxon>Pterygota</taxon>
        <taxon>Neoptera</taxon>
        <taxon>Endopterygota</taxon>
        <taxon>Coleoptera</taxon>
        <taxon>Polyphaga</taxon>
        <taxon>Cucujiformia</taxon>
        <taxon>Chrysomeloidea</taxon>
        <taxon>Cerambycidae</taxon>
        <taxon>Lamiinae</taxon>
        <taxon>Monochamini</taxon>
        <taxon>Molorchus</taxon>
    </lineage>
</organism>
<evidence type="ECO:0000256" key="2">
    <source>
        <dbReference type="ARBA" id="ARBA00022801"/>
    </source>
</evidence>
<evidence type="ECO:0000256" key="3">
    <source>
        <dbReference type="ARBA" id="ARBA00022825"/>
    </source>
</evidence>
<comment type="caution">
    <text evidence="6">The sequence shown here is derived from an EMBL/GenBank/DDBJ whole genome shotgun (WGS) entry which is preliminary data.</text>
</comment>
<dbReference type="PROSITE" id="PS50240">
    <property type="entry name" value="TRYPSIN_DOM"/>
    <property type="match status" value="1"/>
</dbReference>
<keyword evidence="4" id="KW-1015">Disulfide bond</keyword>
<dbReference type="EMBL" id="JAPWTJ010004067">
    <property type="protein sequence ID" value="KAJ8948771.1"/>
    <property type="molecule type" value="Genomic_DNA"/>
</dbReference>
<gene>
    <name evidence="6" type="ORF">NQ317_014615</name>
</gene>
<dbReference type="Gene3D" id="2.40.10.10">
    <property type="entry name" value="Trypsin-like serine proteases"/>
    <property type="match status" value="1"/>
</dbReference>
<dbReference type="Proteomes" id="UP001162164">
    <property type="component" value="Unassembled WGS sequence"/>
</dbReference>
<feature type="domain" description="Peptidase S1" evidence="5">
    <location>
        <begin position="29"/>
        <end position="222"/>
    </location>
</feature>
<evidence type="ECO:0000259" key="5">
    <source>
        <dbReference type="PROSITE" id="PS50240"/>
    </source>
</evidence>
<dbReference type="PANTHER" id="PTHR24276">
    <property type="entry name" value="POLYSERASE-RELATED"/>
    <property type="match status" value="1"/>
</dbReference>
<keyword evidence="3" id="KW-0720">Serine protease</keyword>
<keyword evidence="7" id="KW-1185">Reference proteome</keyword>
<evidence type="ECO:0000256" key="1">
    <source>
        <dbReference type="ARBA" id="ARBA00022670"/>
    </source>
</evidence>
<name>A0ABQ9IQ43_9CUCU</name>
<keyword evidence="2" id="KW-0378">Hydrolase</keyword>
<dbReference type="InterPro" id="IPR001254">
    <property type="entry name" value="Trypsin_dom"/>
</dbReference>
<dbReference type="SMART" id="SM00020">
    <property type="entry name" value="Tryp_SPc"/>
    <property type="match status" value="1"/>
</dbReference>
<dbReference type="PANTHER" id="PTHR24276:SF98">
    <property type="entry name" value="FI18310P1-RELATED"/>
    <property type="match status" value="1"/>
</dbReference>
<dbReference type="Pfam" id="PF00089">
    <property type="entry name" value="Trypsin"/>
    <property type="match status" value="1"/>
</dbReference>
<keyword evidence="1" id="KW-0645">Protease</keyword>
<evidence type="ECO:0000256" key="4">
    <source>
        <dbReference type="ARBA" id="ARBA00023157"/>
    </source>
</evidence>